<evidence type="ECO:0000256" key="2">
    <source>
        <dbReference type="SAM" id="SignalP"/>
    </source>
</evidence>
<protein>
    <recommendedName>
        <fullName evidence="6">Sel1 repeat family protein</fullName>
    </recommendedName>
</protein>
<accession>A0A1H5NMW3</accession>
<gene>
    <name evidence="3" type="ORF">F7R03_03220</name>
    <name evidence="4" type="ORF">SAMN04490198_4411</name>
</gene>
<evidence type="ECO:0008006" key="6">
    <source>
        <dbReference type="Google" id="ProtNLM"/>
    </source>
</evidence>
<dbReference type="AlphaFoldDB" id="A0A1H5NMW3"/>
<dbReference type="EMBL" id="VZPQ01000001">
    <property type="protein sequence ID" value="KAB0570149.1"/>
    <property type="molecule type" value="Genomic_DNA"/>
</dbReference>
<reference evidence="3 5" key="2">
    <citation type="submission" date="2019-09" db="EMBL/GenBank/DDBJ databases">
        <title>Draft genome sequences of 48 bacterial type strains from the CCUG.</title>
        <authorList>
            <person name="Tunovic T."/>
            <person name="Pineiro-Iglesias B."/>
            <person name="Unosson C."/>
            <person name="Inganas E."/>
            <person name="Ohlen M."/>
            <person name="Cardew S."/>
            <person name="Jensie-Markopoulos S."/>
            <person name="Salva-Serra F."/>
            <person name="Jaen-Luchoro D."/>
            <person name="Karlsson R."/>
            <person name="Svensson-Stadler L."/>
            <person name="Chun J."/>
            <person name="Moore E."/>
        </authorList>
    </citation>
    <scope>NUCLEOTIDE SEQUENCE [LARGE SCALE GENOMIC DNA]</scope>
    <source>
        <strain evidence="3 5">CCUG 51524</strain>
    </source>
</reference>
<evidence type="ECO:0000313" key="5">
    <source>
        <dbReference type="Proteomes" id="UP000423257"/>
    </source>
</evidence>
<keyword evidence="1" id="KW-0175">Coiled coil</keyword>
<sequence length="270" mass="30665">MKEVRLKLCHSTLLLSLALCAAVQAAPTAETEATFQHALHIAEDNKRQMDLIVEQEQQGKIDKRALTEAIQEAAKKAETFESELRKASSEGHGVATYLLATLTEGRKTIGQDYAMKHTEACALYQRATDQGLLASAVMQLRDCDVAYQRFKFNDPELLRLRGQLLKALERQDPYSDHYPLPVLNSYCFKESKEPQVNRQQPLTSLRDLYTPVLLSQEQFRADGYYLLALKGDIENSAARSYFKQVKDQAPDCLDPVNLNIMFEHMDRKSH</sequence>
<dbReference type="EMBL" id="FNUA01000002">
    <property type="protein sequence ID" value="SEF02147.1"/>
    <property type="molecule type" value="Genomic_DNA"/>
</dbReference>
<dbReference type="RefSeq" id="WP_143038205.1">
    <property type="nucleotide sequence ID" value="NZ_FNUA01000002.1"/>
</dbReference>
<reference evidence="4" key="1">
    <citation type="submission" date="2016-10" db="EMBL/GenBank/DDBJ databases">
        <authorList>
            <person name="de Groot N.N."/>
        </authorList>
    </citation>
    <scope>NUCLEOTIDE SEQUENCE [LARGE SCALE GENOMIC DNA]</scope>
    <source>
        <strain evidence="4">BS3265</strain>
    </source>
</reference>
<feature type="coiled-coil region" evidence="1">
    <location>
        <begin position="63"/>
        <end position="90"/>
    </location>
</feature>
<evidence type="ECO:0000256" key="1">
    <source>
        <dbReference type="SAM" id="Coils"/>
    </source>
</evidence>
<proteinExistence type="predicted"/>
<dbReference type="Proteomes" id="UP000423257">
    <property type="component" value="Unassembled WGS sequence"/>
</dbReference>
<organism evidence="4">
    <name type="scientific">Pseudomonas palleroniana</name>
    <dbReference type="NCBI Taxonomy" id="191390"/>
    <lineage>
        <taxon>Bacteria</taxon>
        <taxon>Pseudomonadati</taxon>
        <taxon>Pseudomonadota</taxon>
        <taxon>Gammaproteobacteria</taxon>
        <taxon>Pseudomonadales</taxon>
        <taxon>Pseudomonadaceae</taxon>
        <taxon>Pseudomonas</taxon>
    </lineage>
</organism>
<keyword evidence="2" id="KW-0732">Signal</keyword>
<dbReference type="Proteomes" id="UP000199129">
    <property type="component" value="Unassembled WGS sequence"/>
</dbReference>
<evidence type="ECO:0000313" key="3">
    <source>
        <dbReference type="EMBL" id="KAB0570149.1"/>
    </source>
</evidence>
<name>A0A1H5NMW3_9PSED</name>
<feature type="signal peptide" evidence="2">
    <location>
        <begin position="1"/>
        <end position="25"/>
    </location>
</feature>
<evidence type="ECO:0000313" key="4">
    <source>
        <dbReference type="EMBL" id="SEF02147.1"/>
    </source>
</evidence>
<feature type="chain" id="PRO_5036020432" description="Sel1 repeat family protein" evidence="2">
    <location>
        <begin position="26"/>
        <end position="270"/>
    </location>
</feature>